<organism evidence="1 2">
    <name type="scientific">Rhizophagus irregularis</name>
    <dbReference type="NCBI Taxonomy" id="588596"/>
    <lineage>
        <taxon>Eukaryota</taxon>
        <taxon>Fungi</taxon>
        <taxon>Fungi incertae sedis</taxon>
        <taxon>Mucoromycota</taxon>
        <taxon>Glomeromycotina</taxon>
        <taxon>Glomeromycetes</taxon>
        <taxon>Glomerales</taxon>
        <taxon>Glomeraceae</taxon>
        <taxon>Rhizophagus</taxon>
    </lineage>
</organism>
<dbReference type="VEuPathDB" id="FungiDB:RhiirFUN_003634"/>
<protein>
    <submittedName>
        <fullName evidence="1">Uncharacterized protein</fullName>
    </submittedName>
</protein>
<dbReference type="VEuPathDB" id="FungiDB:FUN_021753"/>
<sequence length="91" mass="10596">MCIYIDLKPKDLHKTLSDQLEVKYLSSSAQELDEIEGIILSRASRLVGLMTMKIKRDVKNVYFLIDTESPETVVNEEVNFNCRWPKRQFAC</sequence>
<reference evidence="1 2" key="1">
    <citation type="submission" date="2015-10" db="EMBL/GenBank/DDBJ databases">
        <title>Genome analyses suggest a sexual origin of heterokaryosis in a supposedly ancient asexual fungus.</title>
        <authorList>
            <person name="Ropars J."/>
            <person name="Sedzielewska K."/>
            <person name="Noel J."/>
            <person name="Charron P."/>
            <person name="Farinelli L."/>
            <person name="Marton T."/>
            <person name="Kruger M."/>
            <person name="Pelin A."/>
            <person name="Brachmann A."/>
            <person name="Corradi N."/>
        </authorList>
    </citation>
    <scope>NUCLEOTIDE SEQUENCE [LARGE SCALE GENOMIC DNA]</scope>
    <source>
        <strain evidence="1 2">A4</strain>
    </source>
</reference>
<dbReference type="VEuPathDB" id="FungiDB:RhiirA1_540691"/>
<comment type="caution">
    <text evidence="1">The sequence shown here is derived from an EMBL/GenBank/DDBJ whole genome shotgun (WGS) entry which is preliminary data.</text>
</comment>
<dbReference type="AlphaFoldDB" id="A0A2I1HBK8"/>
<name>A0A2I1HBK8_9GLOM</name>
<dbReference type="Proteomes" id="UP000234323">
    <property type="component" value="Unassembled WGS sequence"/>
</dbReference>
<evidence type="ECO:0000313" key="1">
    <source>
        <dbReference type="EMBL" id="PKY56274.1"/>
    </source>
</evidence>
<keyword evidence="2" id="KW-1185">Reference proteome</keyword>
<gene>
    <name evidence="1" type="ORF">RhiirA4_476448</name>
</gene>
<evidence type="ECO:0000313" key="2">
    <source>
        <dbReference type="Proteomes" id="UP000234323"/>
    </source>
</evidence>
<proteinExistence type="predicted"/>
<dbReference type="OrthoDB" id="2323380at2759"/>
<dbReference type="EMBL" id="LLXI01002124">
    <property type="protein sequence ID" value="PKY56274.1"/>
    <property type="molecule type" value="Genomic_DNA"/>
</dbReference>
<accession>A0A2I1HBK8</accession>